<sequence>MEDESSSPLLSKLQEGFLKKFHSKIIYVSIDDISSIGFESIEDSAWEYVSQMELWKNGLKMLSDFRPDDMFVFSKMADIPSRDVLLFFKLYNGFPEPIGFHLRTVMYNFALLESVPSYKTNSNRSEIKLMACSFTFFSSYCDYSIKKLQERKWDTNSKLLTEFQMNFEKLSYWKVGSLKTPAGWSCRWCLRPRELRKALIDQQCPNKPMGVPQVSDTLVNDNTSLAIEMFAKSGMSLDKSSFGHRVFQSENDQYYAPSYVLLNRKRFDFLLGDISEHVLQVRTETVN</sequence>
<keyword evidence="1" id="KW-1185">Reference proteome</keyword>
<organism evidence="1 2">
    <name type="scientific">Limulus polyphemus</name>
    <name type="common">Atlantic horseshoe crab</name>
    <dbReference type="NCBI Taxonomy" id="6850"/>
    <lineage>
        <taxon>Eukaryota</taxon>
        <taxon>Metazoa</taxon>
        <taxon>Ecdysozoa</taxon>
        <taxon>Arthropoda</taxon>
        <taxon>Chelicerata</taxon>
        <taxon>Merostomata</taxon>
        <taxon>Xiphosura</taxon>
        <taxon>Limulidae</taxon>
        <taxon>Limulus</taxon>
    </lineage>
</organism>
<accession>A0ABM1SAY5</accession>
<name>A0ABM1SAY5_LIMPO</name>
<proteinExistence type="predicted"/>
<dbReference type="PANTHER" id="PTHR12224:SF0">
    <property type="entry name" value="BETA-1,4-MANNOSYL-GLYCOPROTEIN 4-BETA-N-ACETYLGLUCOSAMINYLTRANSFERASE"/>
    <property type="match status" value="1"/>
</dbReference>
<dbReference type="PANTHER" id="PTHR12224">
    <property type="entry name" value="BETA-1,4-MANNOSYL-GLYCOPROTEIN BETA-1,4-N-ACETYLGLUCOSAMINYL-TRANSFERASE"/>
    <property type="match status" value="1"/>
</dbReference>
<dbReference type="RefSeq" id="XP_022240790.1">
    <property type="nucleotide sequence ID" value="XM_022385082.1"/>
</dbReference>
<evidence type="ECO:0000313" key="1">
    <source>
        <dbReference type="Proteomes" id="UP000694941"/>
    </source>
</evidence>
<dbReference type="Proteomes" id="UP000694941">
    <property type="component" value="Unplaced"/>
</dbReference>
<reference evidence="2 3" key="1">
    <citation type="submission" date="2025-05" db="UniProtKB">
        <authorList>
            <consortium name="RefSeq"/>
        </authorList>
    </citation>
    <scope>IDENTIFICATION</scope>
    <source>
        <tissue evidence="2 3">Muscle</tissue>
    </source>
</reference>
<gene>
    <name evidence="2 3" type="primary">LOC106458764</name>
</gene>
<protein>
    <submittedName>
        <fullName evidence="2 3">Beta-1,4-mannosyl-glycoprotein 4-beta-N-acetylglucosaminyltransferase-like</fullName>
    </submittedName>
</protein>
<dbReference type="GeneID" id="106458764"/>
<dbReference type="RefSeq" id="XP_022240791.1">
    <property type="nucleotide sequence ID" value="XM_022385083.1"/>
</dbReference>
<evidence type="ECO:0000313" key="3">
    <source>
        <dbReference type="RefSeq" id="XP_022240791.1"/>
    </source>
</evidence>
<evidence type="ECO:0000313" key="2">
    <source>
        <dbReference type="RefSeq" id="XP_022240790.1"/>
    </source>
</evidence>
<dbReference type="InterPro" id="IPR006813">
    <property type="entry name" value="Glyco_trans_17"/>
</dbReference>